<gene>
    <name evidence="1" type="ORF">ARMGADRAFT_1035965</name>
</gene>
<proteinExistence type="predicted"/>
<evidence type="ECO:0000313" key="2">
    <source>
        <dbReference type="Proteomes" id="UP000217790"/>
    </source>
</evidence>
<name>A0A2H3CSE0_ARMGA</name>
<reference evidence="2" key="1">
    <citation type="journal article" date="2017" name="Nat. Ecol. Evol.">
        <title>Genome expansion and lineage-specific genetic innovations in the forest pathogenic fungi Armillaria.</title>
        <authorList>
            <person name="Sipos G."/>
            <person name="Prasanna A.N."/>
            <person name="Walter M.C."/>
            <person name="O'Connor E."/>
            <person name="Balint B."/>
            <person name="Krizsan K."/>
            <person name="Kiss B."/>
            <person name="Hess J."/>
            <person name="Varga T."/>
            <person name="Slot J."/>
            <person name="Riley R."/>
            <person name="Boka B."/>
            <person name="Rigling D."/>
            <person name="Barry K."/>
            <person name="Lee J."/>
            <person name="Mihaltcheva S."/>
            <person name="LaButti K."/>
            <person name="Lipzen A."/>
            <person name="Waldron R."/>
            <person name="Moloney N.M."/>
            <person name="Sperisen C."/>
            <person name="Kredics L."/>
            <person name="Vagvoelgyi C."/>
            <person name="Patrignani A."/>
            <person name="Fitzpatrick D."/>
            <person name="Nagy I."/>
            <person name="Doyle S."/>
            <person name="Anderson J.B."/>
            <person name="Grigoriev I.V."/>
            <person name="Gueldener U."/>
            <person name="Muensterkoetter M."/>
            <person name="Nagy L.G."/>
        </authorList>
    </citation>
    <scope>NUCLEOTIDE SEQUENCE [LARGE SCALE GENOMIC DNA]</scope>
    <source>
        <strain evidence="2">Ar21-2</strain>
    </source>
</reference>
<evidence type="ECO:0000313" key="1">
    <source>
        <dbReference type="EMBL" id="PBK85989.1"/>
    </source>
</evidence>
<dbReference type="InParanoid" id="A0A2H3CSE0"/>
<dbReference type="OrthoDB" id="10450324at2759"/>
<accession>A0A2H3CSE0</accession>
<dbReference type="AlphaFoldDB" id="A0A2H3CSE0"/>
<organism evidence="1 2">
    <name type="scientific">Armillaria gallica</name>
    <name type="common">Bulbous honey fungus</name>
    <name type="synonym">Armillaria bulbosa</name>
    <dbReference type="NCBI Taxonomy" id="47427"/>
    <lineage>
        <taxon>Eukaryota</taxon>
        <taxon>Fungi</taxon>
        <taxon>Dikarya</taxon>
        <taxon>Basidiomycota</taxon>
        <taxon>Agaricomycotina</taxon>
        <taxon>Agaricomycetes</taxon>
        <taxon>Agaricomycetidae</taxon>
        <taxon>Agaricales</taxon>
        <taxon>Marasmiineae</taxon>
        <taxon>Physalacriaceae</taxon>
        <taxon>Armillaria</taxon>
    </lineage>
</organism>
<dbReference type="EMBL" id="KZ293687">
    <property type="protein sequence ID" value="PBK85989.1"/>
    <property type="molecule type" value="Genomic_DNA"/>
</dbReference>
<keyword evidence="2" id="KW-1185">Reference proteome</keyword>
<sequence>MHDSMAHRFCRTLEEVVLLMLTWRIPQKRWNLVSLLVSQEHLRVVASIQYFYETNVTYVGLDVWIPWAQPSGVANLPFSLLGCRFLKSPNLLAENRPISYPRYFLLWWHPKARSHSHFHANLNIRLAARIVRPVAFRESAHRSTELDYGPSFLTSLTTTLDPSSSIKTIQWSWTTIQTSAPAQRPLIGPQPPVELDCNPSVRLTSSIDMSNRSGEWQQVYLSTVNDFNEYYIYRAQCSDNKESYSGDTCRMRTDTESRKKKMRMDVYPMSETPRCALPWPTFMILFGAPRLQPKFMLEEQTLWGRDSLFSPFVLGQHTGSVLIDNDVLEHRVASRSWHSDSVILITVETKNFTHTHAKITWQPSICIRSMFIHREIARYKQKAKKHPSEPLDPDAQRYTIRWEDENRKHTARTIKLSEGPLKSLFNLQSYPLLSTVAMPKFIGSTSILLWGQMQADLHLFSTLDSSTYPKFRLVHRTVTVGLGFIYGEFQAAKDGAWIPIPCRVPADLHVKQADGTYTVLPVERYFLHGQGRLIGWSMPWGRKYKLKMRRRQDGKLMKIHYKKHNRVEGLAPGVPDNKGKKHSGTYVAWDVQIQILMSDLLYQVYNNGPQHTLKQYAAHTAVDLERSTLTEDVRTAGDVSFKRNGTERSMLLFKIIRGQAPGGYGNH</sequence>
<protein>
    <submittedName>
        <fullName evidence="1">Uncharacterized protein</fullName>
    </submittedName>
</protein>
<dbReference type="Proteomes" id="UP000217790">
    <property type="component" value="Unassembled WGS sequence"/>
</dbReference>